<dbReference type="STRING" id="392015.SAMN05421543_107112"/>
<dbReference type="SUPFAM" id="SSF56059">
    <property type="entry name" value="Glutathione synthetase ATP-binding domain-like"/>
    <property type="match status" value="1"/>
</dbReference>
<dbReference type="InterPro" id="IPR026838">
    <property type="entry name" value="YheC/D"/>
</dbReference>
<organism evidence="3 4">
    <name type="scientific">Alicyclobacillus macrosporangiidus</name>
    <dbReference type="NCBI Taxonomy" id="392015"/>
    <lineage>
        <taxon>Bacteria</taxon>
        <taxon>Bacillati</taxon>
        <taxon>Bacillota</taxon>
        <taxon>Bacilli</taxon>
        <taxon>Bacillales</taxon>
        <taxon>Alicyclobacillaceae</taxon>
        <taxon>Alicyclobacillus</taxon>
    </lineage>
</organism>
<keyword evidence="4" id="KW-1185">Reference proteome</keyword>
<proteinExistence type="predicted"/>
<feature type="domain" description="ATP-grasp" evidence="2">
    <location>
        <begin position="216"/>
        <end position="453"/>
    </location>
</feature>
<dbReference type="PROSITE" id="PS50975">
    <property type="entry name" value="ATP_GRASP"/>
    <property type="match status" value="1"/>
</dbReference>
<dbReference type="EMBL" id="FPBV01000007">
    <property type="protein sequence ID" value="SFU76339.1"/>
    <property type="molecule type" value="Genomic_DNA"/>
</dbReference>
<keyword evidence="1" id="KW-0547">Nucleotide-binding</keyword>
<gene>
    <name evidence="3" type="ORF">SAMN05421543_107112</name>
</gene>
<name>A0A1I7ITV2_9BACL</name>
<evidence type="ECO:0000313" key="4">
    <source>
        <dbReference type="Proteomes" id="UP000183508"/>
    </source>
</evidence>
<dbReference type="AlphaFoldDB" id="A0A1I7ITV2"/>
<dbReference type="eggNOG" id="COG0189">
    <property type="taxonomic scope" value="Bacteria"/>
</dbReference>
<evidence type="ECO:0000256" key="1">
    <source>
        <dbReference type="PROSITE-ProRule" id="PRU00409"/>
    </source>
</evidence>
<evidence type="ECO:0000259" key="2">
    <source>
        <dbReference type="PROSITE" id="PS50975"/>
    </source>
</evidence>
<dbReference type="Pfam" id="PF14398">
    <property type="entry name" value="ATPgrasp_YheCD"/>
    <property type="match status" value="1"/>
</dbReference>
<dbReference type="InterPro" id="IPR011761">
    <property type="entry name" value="ATP-grasp"/>
</dbReference>
<dbReference type="GO" id="GO:0046872">
    <property type="term" value="F:metal ion binding"/>
    <property type="evidence" value="ECO:0007669"/>
    <property type="project" value="InterPro"/>
</dbReference>
<sequence length="458" mass="51863">MKDGDPIFISVFPSPRRMIRLHPSHGRLLSLSPGQHASVTCGLRRTDAAVWLDPGVPPDRLWVSSGVSQSVFLGLPVDAVRARLEDGTVRVGPTIGILCNPVWNERRKTLRWTKQLPVLEKLVQAGQKLGALVYIFGIQDVDFGRGTVRAFVFQDGSWRPDRMPLPDAIYDQVVSRKLERSKKYQDRRMQLSRMYANRIFNDGFFDKWNVHEWLWNDRQTRALVPYSEKYSNSRQAAAFLKRYPVTFIKPVHGSLGLGIVRVTREADGTFRYEVRQKSGRTQNKVGTAEAVVGAIHRRLQQTPHVLQEGVPVARFRGRPFDVRIVLQRDGSGEWKRTKMFVRVAKAGEFTANLASGGEAMPLDTVLREAFASEERRHRVRGQVRRASGWVASVIESQCGKPLGELGVDLAIDESGKVWVLEVNSKPWKASSTDKGRQDLVDLSFTRPIEYAIRLAQQR</sequence>
<dbReference type="Gene3D" id="3.30.470.20">
    <property type="entry name" value="ATP-grasp fold, B domain"/>
    <property type="match status" value="1"/>
</dbReference>
<reference evidence="4" key="1">
    <citation type="submission" date="2016-10" db="EMBL/GenBank/DDBJ databases">
        <authorList>
            <person name="Varghese N."/>
        </authorList>
    </citation>
    <scope>NUCLEOTIDE SEQUENCE [LARGE SCALE GENOMIC DNA]</scope>
    <source>
        <strain evidence="4">DSM 17980</strain>
    </source>
</reference>
<dbReference type="Proteomes" id="UP000183508">
    <property type="component" value="Unassembled WGS sequence"/>
</dbReference>
<accession>A0A1I7ITV2</accession>
<keyword evidence="1" id="KW-0067">ATP-binding</keyword>
<protein>
    <submittedName>
        <fullName evidence="3">YheC/D like ATP-grasp</fullName>
    </submittedName>
</protein>
<evidence type="ECO:0000313" key="3">
    <source>
        <dbReference type="EMBL" id="SFU76339.1"/>
    </source>
</evidence>
<dbReference type="GO" id="GO:0005524">
    <property type="term" value="F:ATP binding"/>
    <property type="evidence" value="ECO:0007669"/>
    <property type="project" value="UniProtKB-UniRule"/>
</dbReference>